<keyword evidence="3" id="KW-1185">Reference proteome</keyword>
<organism evidence="2 3">
    <name type="scientific">Acanthopleuribacter pedis</name>
    <dbReference type="NCBI Taxonomy" id="442870"/>
    <lineage>
        <taxon>Bacteria</taxon>
        <taxon>Pseudomonadati</taxon>
        <taxon>Acidobacteriota</taxon>
        <taxon>Holophagae</taxon>
        <taxon>Acanthopleuribacterales</taxon>
        <taxon>Acanthopleuribacteraceae</taxon>
        <taxon>Acanthopleuribacter</taxon>
    </lineage>
</organism>
<keyword evidence="1" id="KW-1133">Transmembrane helix</keyword>
<evidence type="ECO:0000313" key="2">
    <source>
        <dbReference type="EMBL" id="MBO1319224.1"/>
    </source>
</evidence>
<keyword evidence="1" id="KW-0472">Membrane</keyword>
<evidence type="ECO:0000313" key="3">
    <source>
        <dbReference type="Proteomes" id="UP000664417"/>
    </source>
</evidence>
<evidence type="ECO:0000256" key="1">
    <source>
        <dbReference type="SAM" id="Phobius"/>
    </source>
</evidence>
<dbReference type="EMBL" id="JAFREP010000009">
    <property type="protein sequence ID" value="MBO1319224.1"/>
    <property type="molecule type" value="Genomic_DNA"/>
</dbReference>
<feature type="transmembrane region" description="Helical" evidence="1">
    <location>
        <begin position="6"/>
        <end position="34"/>
    </location>
</feature>
<keyword evidence="1" id="KW-0812">Transmembrane</keyword>
<sequence>MGGIDFEPIFIAVFVLVILAAVYSPLWLPFVFLFQAFERLLAKWGLFSPFRSILKLARVFPGLTHTEDGLVGPFRGHQLHMDSRSLEVIFNPPLPYGFELKPFDKHEQRYFECAKTGDRAFDATFLLRLGDPNALAWFDADTRRRLVSLRHLSATEGRLCYLTPHNFWTWGRARLRARGWAWRQAQLPIQASCSSVIQWVVALLSETAVGWQDDPGMDGRLRAAIIGEHVSLVQERLAALWCDLADAGTPGDWSWPEPADSAPFALRFLHIRGLADADRPAHYRAVIGACPASLRTAFLRDVARFEAATQIEILHEGLGLRPGTETALAGLTALGNDAVRALLVELADEVLSEKGAAMRDFAFDLLVALRDLGPHPDTEALFLKAVRRYKMMDFCLDSLDMIGSPAVIAELVPLRSVFNLDAQEKLDRVILSLQLRHGLLVGGGGGGLSLVVPEQGVGDLTLSEDQQGALTRIHRDRKVDES</sequence>
<name>A0A8J7Q887_9BACT</name>
<comment type="caution">
    <text evidence="2">The sequence shown here is derived from an EMBL/GenBank/DDBJ whole genome shotgun (WGS) entry which is preliminary data.</text>
</comment>
<reference evidence="2" key="1">
    <citation type="submission" date="2021-03" db="EMBL/GenBank/DDBJ databases">
        <authorList>
            <person name="Wang G."/>
        </authorList>
    </citation>
    <scope>NUCLEOTIDE SEQUENCE</scope>
    <source>
        <strain evidence="2">KCTC 12899</strain>
    </source>
</reference>
<gene>
    <name evidence="2" type="ORF">J3U88_12200</name>
</gene>
<dbReference type="Proteomes" id="UP000664417">
    <property type="component" value="Unassembled WGS sequence"/>
</dbReference>
<dbReference type="RefSeq" id="WP_207859045.1">
    <property type="nucleotide sequence ID" value="NZ_JAFREP010000009.1"/>
</dbReference>
<protein>
    <submittedName>
        <fullName evidence="2">Uncharacterized protein</fullName>
    </submittedName>
</protein>
<proteinExistence type="predicted"/>
<accession>A0A8J7Q887</accession>
<dbReference type="AlphaFoldDB" id="A0A8J7Q887"/>